<dbReference type="NCBIfam" id="TIGR01217">
    <property type="entry name" value="ac_ac_CoA_syn"/>
    <property type="match status" value="1"/>
</dbReference>
<evidence type="ECO:0000313" key="6">
    <source>
        <dbReference type="EMBL" id="SUZ93539.1"/>
    </source>
</evidence>
<dbReference type="EMBL" id="UINC01002155">
    <property type="protein sequence ID" value="SUZ93539.1"/>
    <property type="molecule type" value="Genomic_DNA"/>
</dbReference>
<dbReference type="PROSITE" id="PS00455">
    <property type="entry name" value="AMP_BINDING"/>
    <property type="match status" value="1"/>
</dbReference>
<gene>
    <name evidence="6" type="ORF">METZ01_LOCUS46393</name>
</gene>
<dbReference type="AlphaFoldDB" id="A0A381RR40"/>
<dbReference type="InterPro" id="IPR000873">
    <property type="entry name" value="AMP-dep_synth/lig_dom"/>
</dbReference>
<protein>
    <recommendedName>
        <fullName evidence="5">AMP-dependent synthetase/ligase domain-containing protein</fullName>
    </recommendedName>
</protein>
<dbReference type="GO" id="GO:0005524">
    <property type="term" value="F:ATP binding"/>
    <property type="evidence" value="ECO:0007669"/>
    <property type="project" value="UniProtKB-KW"/>
</dbReference>
<evidence type="ECO:0000256" key="4">
    <source>
        <dbReference type="ARBA" id="ARBA00022840"/>
    </source>
</evidence>
<feature type="non-terminal residue" evidence="6">
    <location>
        <position position="1"/>
    </location>
</feature>
<dbReference type="NCBIfam" id="NF002937">
    <property type="entry name" value="PRK03584.1"/>
    <property type="match status" value="1"/>
</dbReference>
<comment type="similarity">
    <text evidence="1">Belongs to the ATP-dependent AMP-binding enzyme family.</text>
</comment>
<evidence type="ECO:0000256" key="3">
    <source>
        <dbReference type="ARBA" id="ARBA00022741"/>
    </source>
</evidence>
<dbReference type="GO" id="GO:0006629">
    <property type="term" value="P:lipid metabolic process"/>
    <property type="evidence" value="ECO:0007669"/>
    <property type="project" value="InterPro"/>
</dbReference>
<name>A0A381RR40_9ZZZZ</name>
<keyword evidence="3" id="KW-0547">Nucleotide-binding</keyword>
<organism evidence="6">
    <name type="scientific">marine metagenome</name>
    <dbReference type="NCBI Taxonomy" id="408172"/>
    <lineage>
        <taxon>unclassified sequences</taxon>
        <taxon>metagenomes</taxon>
        <taxon>ecological metagenomes</taxon>
    </lineage>
</organism>
<proteinExistence type="inferred from homology"/>
<feature type="non-terminal residue" evidence="6">
    <location>
        <position position="563"/>
    </location>
</feature>
<dbReference type="SUPFAM" id="SSF56801">
    <property type="entry name" value="Acetyl-CoA synthetase-like"/>
    <property type="match status" value="1"/>
</dbReference>
<evidence type="ECO:0000259" key="5">
    <source>
        <dbReference type="Pfam" id="PF00501"/>
    </source>
</evidence>
<sequence>MVAPLWTPSAERSAGSQMAAFAAHAGVGALDLHDWSIRQPDRFWRLAWDWCEVVGEPGGGPALTTGNHLSDARFFPDAILNYAENLLRRDDDQPALLFRCEDGTARDLTWADLHALVSRLQQALLGAGVGQGDRVAAWLPNLPEAYAVMLAAASIGAVFSSTSPDFGASGVLDRFGQIQPTVLFATDGYRYGGKRHDVTGKLAEVAADLPTVRQVVVVPDSADGPSGPLPDGAVTLDDFLAPHTAVPVAFEPLPFDHPLYILYSSGTTGAPKCIVHRAGGLLLKHHVEYRLHCDVRPDDRVCYFTTSGWMMWNWLAAGLAAEAALVLYDGSPFHPGAEQMFDLVDATGTTLLGVSAKFIDAVAKSGLRPVESHDLSTLRTVCSTGSPLSPEGFSHVYADWKADLHLASISGGTDLCGCLVGGDPTLPVHAGQIQGPVLGQAMDVFDEEGSPAPIGQQGELVCTAPFPSMPLGFWNDPDGDRYRSAYFERFDGAWHQGDFAERTPEGGFIIHGRSDATLNPGGVRIGTAEVYRQVDRLDEVVESLVIGQSWEGDTRIVLFVVPA</sequence>
<dbReference type="InterPro" id="IPR005914">
    <property type="entry name" value="Acac_CoA_synth"/>
</dbReference>
<feature type="domain" description="AMP-dependent synthetase/ligase" evidence="5">
    <location>
        <begin position="88"/>
        <end position="465"/>
    </location>
</feature>
<keyword evidence="2" id="KW-0436">Ligase</keyword>
<dbReference type="Pfam" id="PF00501">
    <property type="entry name" value="AMP-binding"/>
    <property type="match status" value="1"/>
</dbReference>
<reference evidence="6" key="1">
    <citation type="submission" date="2018-05" db="EMBL/GenBank/DDBJ databases">
        <authorList>
            <person name="Lanie J.A."/>
            <person name="Ng W.-L."/>
            <person name="Kazmierczak K.M."/>
            <person name="Andrzejewski T.M."/>
            <person name="Davidsen T.M."/>
            <person name="Wayne K.J."/>
            <person name="Tettelin H."/>
            <person name="Glass J.I."/>
            <person name="Rusch D."/>
            <person name="Podicherti R."/>
            <person name="Tsui H.-C.T."/>
            <person name="Winkler M.E."/>
        </authorList>
    </citation>
    <scope>NUCLEOTIDE SEQUENCE</scope>
</reference>
<dbReference type="PANTHER" id="PTHR42921:SF1">
    <property type="entry name" value="ACETOACETYL-COA SYNTHETASE"/>
    <property type="match status" value="1"/>
</dbReference>
<evidence type="ECO:0000256" key="1">
    <source>
        <dbReference type="ARBA" id="ARBA00006432"/>
    </source>
</evidence>
<keyword evidence="4" id="KW-0067">ATP-binding</keyword>
<evidence type="ECO:0000256" key="2">
    <source>
        <dbReference type="ARBA" id="ARBA00022598"/>
    </source>
</evidence>
<dbReference type="GO" id="GO:0030729">
    <property type="term" value="F:acetoacetate-CoA ligase activity"/>
    <property type="evidence" value="ECO:0007669"/>
    <property type="project" value="InterPro"/>
</dbReference>
<dbReference type="Gene3D" id="3.40.50.12780">
    <property type="entry name" value="N-terminal domain of ligase-like"/>
    <property type="match status" value="1"/>
</dbReference>
<dbReference type="PANTHER" id="PTHR42921">
    <property type="entry name" value="ACETOACETYL-COA SYNTHETASE"/>
    <property type="match status" value="1"/>
</dbReference>
<dbReference type="InterPro" id="IPR042099">
    <property type="entry name" value="ANL_N_sf"/>
</dbReference>
<accession>A0A381RR40</accession>
<dbReference type="InterPro" id="IPR020845">
    <property type="entry name" value="AMP-binding_CS"/>
</dbReference>